<dbReference type="Pfam" id="PF00225">
    <property type="entry name" value="Kinesin"/>
    <property type="match status" value="1"/>
</dbReference>
<evidence type="ECO:0000313" key="11">
    <source>
        <dbReference type="EMBL" id="ETV86420.1"/>
    </source>
</evidence>
<keyword evidence="2 6" id="KW-0547">Nucleotide-binding</keyword>
<evidence type="ECO:0000259" key="9">
    <source>
        <dbReference type="PROSITE" id="PS50020"/>
    </source>
</evidence>
<organism evidence="11">
    <name type="scientific">Aphanomyces astaci</name>
    <name type="common">Crayfish plague agent</name>
    <dbReference type="NCBI Taxonomy" id="112090"/>
    <lineage>
        <taxon>Eukaryota</taxon>
        <taxon>Sar</taxon>
        <taxon>Stramenopiles</taxon>
        <taxon>Oomycota</taxon>
        <taxon>Saprolegniomycetes</taxon>
        <taxon>Saprolegniales</taxon>
        <taxon>Verrucalvaceae</taxon>
        <taxon>Aphanomyces</taxon>
    </lineage>
</organism>
<keyword evidence="3 6" id="KW-0067">ATP-binding</keyword>
<feature type="binding site" evidence="6">
    <location>
        <begin position="88"/>
        <end position="95"/>
    </location>
    <ligand>
        <name>ATP</name>
        <dbReference type="ChEBI" id="CHEBI:30616"/>
    </ligand>
</feature>
<dbReference type="CDD" id="cd00106">
    <property type="entry name" value="KISc"/>
    <property type="match status" value="1"/>
</dbReference>
<dbReference type="SMART" id="SM00129">
    <property type="entry name" value="KISc"/>
    <property type="match status" value="1"/>
</dbReference>
<dbReference type="VEuPathDB" id="FungiDB:H257_02791"/>
<feature type="compositionally biased region" description="Basic and acidic residues" evidence="8">
    <location>
        <begin position="473"/>
        <end position="492"/>
    </location>
</feature>
<dbReference type="GO" id="GO:0007018">
    <property type="term" value="P:microtubule-based movement"/>
    <property type="evidence" value="ECO:0007669"/>
    <property type="project" value="InterPro"/>
</dbReference>
<evidence type="ECO:0000256" key="7">
    <source>
        <dbReference type="RuleBase" id="RU000394"/>
    </source>
</evidence>
<dbReference type="PROSITE" id="PS01159">
    <property type="entry name" value="WW_DOMAIN_1"/>
    <property type="match status" value="1"/>
</dbReference>
<dbReference type="SUPFAM" id="SSF51045">
    <property type="entry name" value="WW domain"/>
    <property type="match status" value="1"/>
</dbReference>
<feature type="region of interest" description="Disordered" evidence="8">
    <location>
        <begin position="472"/>
        <end position="500"/>
    </location>
</feature>
<dbReference type="InterPro" id="IPR036020">
    <property type="entry name" value="WW_dom_sf"/>
</dbReference>
<protein>
    <recommendedName>
        <fullName evidence="7">Kinesin-like protein</fullName>
    </recommendedName>
</protein>
<evidence type="ECO:0000256" key="4">
    <source>
        <dbReference type="ARBA" id="ARBA00023054"/>
    </source>
</evidence>
<dbReference type="InterPro" id="IPR027417">
    <property type="entry name" value="P-loop_NTPase"/>
</dbReference>
<dbReference type="GeneID" id="20804787"/>
<dbReference type="InterPro" id="IPR036961">
    <property type="entry name" value="Kinesin_motor_dom_sf"/>
</dbReference>
<dbReference type="Pfam" id="PF00397">
    <property type="entry name" value="WW"/>
    <property type="match status" value="1"/>
</dbReference>
<evidence type="ECO:0000256" key="6">
    <source>
        <dbReference type="PROSITE-ProRule" id="PRU00283"/>
    </source>
</evidence>
<dbReference type="InterPro" id="IPR019821">
    <property type="entry name" value="Kinesin_motor_CS"/>
</dbReference>
<proteinExistence type="inferred from homology"/>
<dbReference type="PROSITE" id="PS50067">
    <property type="entry name" value="KINESIN_MOTOR_2"/>
    <property type="match status" value="1"/>
</dbReference>
<dbReference type="AlphaFoldDB" id="W4H315"/>
<dbReference type="RefSeq" id="XP_009824892.1">
    <property type="nucleotide sequence ID" value="XM_009826590.1"/>
</dbReference>
<dbReference type="InterPro" id="IPR001202">
    <property type="entry name" value="WW_dom"/>
</dbReference>
<evidence type="ECO:0000256" key="5">
    <source>
        <dbReference type="ARBA" id="ARBA00023175"/>
    </source>
</evidence>
<dbReference type="PROSITE" id="PS50020">
    <property type="entry name" value="WW_DOMAIN_2"/>
    <property type="match status" value="1"/>
</dbReference>
<keyword evidence="4" id="KW-0175">Coiled coil</keyword>
<evidence type="ECO:0000256" key="2">
    <source>
        <dbReference type="ARBA" id="ARBA00022741"/>
    </source>
</evidence>
<dbReference type="PROSITE" id="PS00411">
    <property type="entry name" value="KINESIN_MOTOR_1"/>
    <property type="match status" value="1"/>
</dbReference>
<dbReference type="CDD" id="cd00201">
    <property type="entry name" value="WW"/>
    <property type="match status" value="1"/>
</dbReference>
<evidence type="ECO:0000259" key="10">
    <source>
        <dbReference type="PROSITE" id="PS50067"/>
    </source>
</evidence>
<dbReference type="GO" id="GO:0003777">
    <property type="term" value="F:microtubule motor activity"/>
    <property type="evidence" value="ECO:0007669"/>
    <property type="project" value="InterPro"/>
</dbReference>
<dbReference type="Gene3D" id="2.20.70.10">
    <property type="match status" value="1"/>
</dbReference>
<evidence type="ECO:0000256" key="1">
    <source>
        <dbReference type="ARBA" id="ARBA00022701"/>
    </source>
</evidence>
<dbReference type="SMART" id="SM00456">
    <property type="entry name" value="WW"/>
    <property type="match status" value="1"/>
</dbReference>
<keyword evidence="1 7" id="KW-0493">Microtubule</keyword>
<evidence type="ECO:0000256" key="8">
    <source>
        <dbReference type="SAM" id="MobiDB-lite"/>
    </source>
</evidence>
<comment type="similarity">
    <text evidence="6 7">Belongs to the TRAFAC class myosin-kinesin ATPase superfamily. Kinesin family.</text>
</comment>
<feature type="domain" description="WW" evidence="9">
    <location>
        <begin position="500"/>
        <end position="534"/>
    </location>
</feature>
<dbReference type="GO" id="GO:0008017">
    <property type="term" value="F:microtubule binding"/>
    <property type="evidence" value="ECO:0007669"/>
    <property type="project" value="InterPro"/>
</dbReference>
<dbReference type="PANTHER" id="PTHR47968:SF36">
    <property type="entry name" value="KINESIN HEAVY CHAIN ISOFORM X1"/>
    <property type="match status" value="1"/>
</dbReference>
<dbReference type="PANTHER" id="PTHR47968">
    <property type="entry name" value="CENTROMERE PROTEIN E"/>
    <property type="match status" value="1"/>
</dbReference>
<gene>
    <name evidence="11" type="ORF">H257_02791</name>
</gene>
<dbReference type="EMBL" id="KI913117">
    <property type="protein sequence ID" value="ETV86420.1"/>
    <property type="molecule type" value="Genomic_DNA"/>
</dbReference>
<dbReference type="PRINTS" id="PR00380">
    <property type="entry name" value="KINESINHEAVY"/>
</dbReference>
<dbReference type="OrthoDB" id="3176171at2759"/>
<evidence type="ECO:0000256" key="3">
    <source>
        <dbReference type="ARBA" id="ARBA00022840"/>
    </source>
</evidence>
<sequence>MMLPTRMQVAVRLRPRLTSESHEAEAVLATSSHRVQLLTTPRARRPVSYKFDHVFTPHDSNQAVFDAFLAPLVLSVLEGTHATVLAYGQTGTGKTFTMLGRDLWGLCAGVDKANTNDAYWLADDEPTQRGLMYLVADALLASRRGPVTCSYLELYNEKVYDLTQGDANESGDKVPLDLREDAVHGVFLPDLRVLPLHSLQTLTDILWTGAQTRASRATNMNERSSRSHTILQLHVDTTDGTTATMNLVDLAGSEKCKKHISTPRHHTSQDMKELKFINQSLSTLAQCISALIRRDRIPHHQWSPTAIPNSSVHIPYRNSKLTRLLQASLGGGGLCAFIVTLNPCKSSAQETLSTLQFASRAMKVTCEPCADPKLVTNQRDPKQPDDGAIVAALRTEVQALRQALASERLQKRTLLFGFTSLLNGDAHAKAATSSHGDEKLAHDLWGKLCDLEHAMESQLHDVRASKLALSTTAKHEPQPTIDHLDVSGHPEDEVGSSDTTTTTTCWDEYVDAATGFKYFHNAATGVTTWTKPPELLRLANAEPTSSK</sequence>
<dbReference type="InterPro" id="IPR027640">
    <property type="entry name" value="Kinesin-like_fam"/>
</dbReference>
<name>W4H315_APHAT</name>
<dbReference type="GO" id="GO:0005524">
    <property type="term" value="F:ATP binding"/>
    <property type="evidence" value="ECO:0007669"/>
    <property type="project" value="UniProtKB-UniRule"/>
</dbReference>
<dbReference type="GO" id="GO:0005874">
    <property type="term" value="C:microtubule"/>
    <property type="evidence" value="ECO:0007669"/>
    <property type="project" value="UniProtKB-KW"/>
</dbReference>
<dbReference type="Gene3D" id="3.40.850.10">
    <property type="entry name" value="Kinesin motor domain"/>
    <property type="match status" value="1"/>
</dbReference>
<dbReference type="InterPro" id="IPR001752">
    <property type="entry name" value="Kinesin_motor_dom"/>
</dbReference>
<feature type="domain" description="Kinesin motor" evidence="10">
    <location>
        <begin position="6"/>
        <end position="364"/>
    </location>
</feature>
<reference evidence="11" key="1">
    <citation type="submission" date="2013-12" db="EMBL/GenBank/DDBJ databases">
        <title>The Genome Sequence of Aphanomyces astaci APO3.</title>
        <authorList>
            <consortium name="The Broad Institute Genomics Platform"/>
            <person name="Russ C."/>
            <person name="Tyler B."/>
            <person name="van West P."/>
            <person name="Dieguez-Uribeondo J."/>
            <person name="Young S.K."/>
            <person name="Zeng Q."/>
            <person name="Gargeya S."/>
            <person name="Fitzgerald M."/>
            <person name="Abouelleil A."/>
            <person name="Alvarado L."/>
            <person name="Chapman S.B."/>
            <person name="Gainer-Dewar J."/>
            <person name="Goldberg J."/>
            <person name="Griggs A."/>
            <person name="Gujja S."/>
            <person name="Hansen M."/>
            <person name="Howarth C."/>
            <person name="Imamovic A."/>
            <person name="Ireland A."/>
            <person name="Larimer J."/>
            <person name="McCowan C."/>
            <person name="Murphy C."/>
            <person name="Pearson M."/>
            <person name="Poon T.W."/>
            <person name="Priest M."/>
            <person name="Roberts A."/>
            <person name="Saif S."/>
            <person name="Shea T."/>
            <person name="Sykes S."/>
            <person name="Wortman J."/>
            <person name="Nusbaum C."/>
            <person name="Birren B."/>
        </authorList>
    </citation>
    <scope>NUCLEOTIDE SEQUENCE [LARGE SCALE GENOMIC DNA]</scope>
    <source>
        <strain evidence="11">APO3</strain>
    </source>
</reference>
<dbReference type="STRING" id="112090.W4H315"/>
<accession>W4H315</accession>
<dbReference type="SUPFAM" id="SSF52540">
    <property type="entry name" value="P-loop containing nucleoside triphosphate hydrolases"/>
    <property type="match status" value="1"/>
</dbReference>
<keyword evidence="5 6" id="KW-0505">Motor protein</keyword>